<dbReference type="Proteomes" id="UP001345219">
    <property type="component" value="Chromosome 16"/>
</dbReference>
<evidence type="ECO:0000313" key="3">
    <source>
        <dbReference type="Proteomes" id="UP001345219"/>
    </source>
</evidence>
<sequence length="163" mass="17501">MVQPHESTRGGGGPVKVGTKGTISALMTRELESLKSAPKAPISPRNKHQTVSVSVPCKASSAKRSQLRKSLDVASSNHVTNGHSAEGSRKNKDYKNNCLVPILAARDLTLLDGIPLKGKPERRGCNIVEVVDIRCGNNPDWVRASPVTKLKKLGFSKLSQSII</sequence>
<feature type="region of interest" description="Disordered" evidence="1">
    <location>
        <begin position="34"/>
        <end position="91"/>
    </location>
</feature>
<comment type="caution">
    <text evidence="2">The sequence shown here is derived from an EMBL/GenBank/DDBJ whole genome shotgun (WGS) entry which is preliminary data.</text>
</comment>
<proteinExistence type="predicted"/>
<dbReference type="AlphaFoldDB" id="A0AAN7PT14"/>
<gene>
    <name evidence="2" type="ORF">SAY87_022117</name>
</gene>
<dbReference type="PANTHER" id="PTHR36405:SF1">
    <property type="entry name" value="OS07G0520600 PROTEIN"/>
    <property type="match status" value="1"/>
</dbReference>
<accession>A0AAN7PT14</accession>
<evidence type="ECO:0000256" key="1">
    <source>
        <dbReference type="SAM" id="MobiDB-lite"/>
    </source>
</evidence>
<reference evidence="2 3" key="1">
    <citation type="journal article" date="2023" name="Hortic Res">
        <title>Pangenome of water caltrop reveals structural variations and asymmetric subgenome divergence after allopolyploidization.</title>
        <authorList>
            <person name="Zhang X."/>
            <person name="Chen Y."/>
            <person name="Wang L."/>
            <person name="Yuan Y."/>
            <person name="Fang M."/>
            <person name="Shi L."/>
            <person name="Lu R."/>
            <person name="Comes H.P."/>
            <person name="Ma Y."/>
            <person name="Chen Y."/>
            <person name="Huang G."/>
            <person name="Zhou Y."/>
            <person name="Zheng Z."/>
            <person name="Qiu Y."/>
        </authorList>
    </citation>
    <scope>NUCLEOTIDE SEQUENCE [LARGE SCALE GENOMIC DNA]</scope>
    <source>
        <tissue evidence="2">Roots</tissue>
    </source>
</reference>
<name>A0AAN7PT14_9MYRT</name>
<keyword evidence="3" id="KW-1185">Reference proteome</keyword>
<dbReference type="PANTHER" id="PTHR36405">
    <property type="entry name" value="BNAA10G09140D PROTEIN"/>
    <property type="match status" value="1"/>
</dbReference>
<evidence type="ECO:0000313" key="2">
    <source>
        <dbReference type="EMBL" id="KAK4753319.1"/>
    </source>
</evidence>
<dbReference type="EMBL" id="JAXIOK010000016">
    <property type="protein sequence ID" value="KAK4753319.1"/>
    <property type="molecule type" value="Genomic_DNA"/>
</dbReference>
<feature type="region of interest" description="Disordered" evidence="1">
    <location>
        <begin position="1"/>
        <end position="20"/>
    </location>
</feature>
<feature type="compositionally biased region" description="Polar residues" evidence="1">
    <location>
        <begin position="73"/>
        <end position="83"/>
    </location>
</feature>
<protein>
    <submittedName>
        <fullName evidence="2">Uncharacterized protein</fullName>
    </submittedName>
</protein>
<organism evidence="2 3">
    <name type="scientific">Trapa incisa</name>
    <dbReference type="NCBI Taxonomy" id="236973"/>
    <lineage>
        <taxon>Eukaryota</taxon>
        <taxon>Viridiplantae</taxon>
        <taxon>Streptophyta</taxon>
        <taxon>Embryophyta</taxon>
        <taxon>Tracheophyta</taxon>
        <taxon>Spermatophyta</taxon>
        <taxon>Magnoliopsida</taxon>
        <taxon>eudicotyledons</taxon>
        <taxon>Gunneridae</taxon>
        <taxon>Pentapetalae</taxon>
        <taxon>rosids</taxon>
        <taxon>malvids</taxon>
        <taxon>Myrtales</taxon>
        <taxon>Lythraceae</taxon>
        <taxon>Trapa</taxon>
    </lineage>
</organism>